<gene>
    <name evidence="3" type="primary">tgfb1</name>
    <name evidence="3" type="ORF">DAT39_012277</name>
</gene>
<keyword evidence="1" id="KW-0325">Glycoprotein</keyword>
<evidence type="ECO:0000259" key="2">
    <source>
        <dbReference type="Pfam" id="PF00688"/>
    </source>
</evidence>
<dbReference type="Pfam" id="PF00688">
    <property type="entry name" value="TGFb_propeptide"/>
    <property type="match status" value="1"/>
</dbReference>
<comment type="caution">
    <text evidence="3">The sequence shown here is derived from an EMBL/GenBank/DDBJ whole genome shotgun (WGS) entry which is preliminary data.</text>
</comment>
<dbReference type="Gene3D" id="2.60.120.970">
    <property type="match status" value="1"/>
</dbReference>
<evidence type="ECO:0000313" key="4">
    <source>
        <dbReference type="Proteomes" id="UP000727407"/>
    </source>
</evidence>
<dbReference type="AlphaFoldDB" id="A0A8J4UMK4"/>
<dbReference type="OrthoDB" id="8944450at2759"/>
<proteinExistence type="predicted"/>
<reference evidence="3" key="1">
    <citation type="submission" date="2020-07" db="EMBL/GenBank/DDBJ databases">
        <title>Clarias magur genome sequencing, assembly and annotation.</title>
        <authorList>
            <person name="Kushwaha B."/>
            <person name="Kumar R."/>
            <person name="Das P."/>
            <person name="Joshi C.G."/>
            <person name="Kumar D."/>
            <person name="Nagpure N.S."/>
            <person name="Pandey M."/>
            <person name="Agarwal S."/>
            <person name="Srivastava S."/>
            <person name="Singh M."/>
            <person name="Sahoo L."/>
            <person name="Jayasankar P."/>
            <person name="Meher P.K."/>
            <person name="Koringa P.G."/>
            <person name="Iquebal M.A."/>
            <person name="Das S.P."/>
            <person name="Bit A."/>
            <person name="Patnaik S."/>
            <person name="Patel N."/>
            <person name="Shah T.M."/>
            <person name="Hinsu A."/>
            <person name="Jena J.K."/>
        </authorList>
    </citation>
    <scope>NUCLEOTIDE SEQUENCE</scope>
    <source>
        <strain evidence="3">CIFAMagur01</strain>
        <tissue evidence="3">Testis</tissue>
    </source>
</reference>
<dbReference type="InterPro" id="IPR001111">
    <property type="entry name" value="TGF-b_propeptide"/>
</dbReference>
<keyword evidence="4" id="KW-1185">Reference proteome</keyword>
<evidence type="ECO:0000256" key="1">
    <source>
        <dbReference type="ARBA" id="ARBA00023180"/>
    </source>
</evidence>
<dbReference type="GO" id="GO:0005615">
    <property type="term" value="C:extracellular space"/>
    <property type="evidence" value="ECO:0007669"/>
    <property type="project" value="InterPro"/>
</dbReference>
<dbReference type="InterPro" id="IPR016319">
    <property type="entry name" value="TGF-beta"/>
</dbReference>
<dbReference type="Proteomes" id="UP000727407">
    <property type="component" value="Unassembled WGS sequence"/>
</dbReference>
<sequence>KDSIMLFSITEMKNILGLDRMVSQAELRLLIKSTAKASASEQRLELYQGVGDKARYLNSHTIINELKDKWISFDVTQTVKTWLQSS</sequence>
<feature type="domain" description="TGF-beta propeptide" evidence="2">
    <location>
        <begin position="5"/>
        <end position="85"/>
    </location>
</feature>
<protein>
    <submittedName>
        <fullName evidence="3">Transforming growth factor beta-1-like</fullName>
    </submittedName>
</protein>
<dbReference type="EMBL" id="QNUK01000214">
    <property type="protein sequence ID" value="KAF5898025.1"/>
    <property type="molecule type" value="Genomic_DNA"/>
</dbReference>
<feature type="non-terminal residue" evidence="3">
    <location>
        <position position="86"/>
    </location>
</feature>
<evidence type="ECO:0000313" key="3">
    <source>
        <dbReference type="EMBL" id="KAF5898025.1"/>
    </source>
</evidence>
<name>A0A8J4UMK4_CLAMG</name>
<organism evidence="3 4">
    <name type="scientific">Clarias magur</name>
    <name type="common">Asian catfish</name>
    <name type="synonym">Macropteronotus magur</name>
    <dbReference type="NCBI Taxonomy" id="1594786"/>
    <lineage>
        <taxon>Eukaryota</taxon>
        <taxon>Metazoa</taxon>
        <taxon>Chordata</taxon>
        <taxon>Craniata</taxon>
        <taxon>Vertebrata</taxon>
        <taxon>Euteleostomi</taxon>
        <taxon>Actinopterygii</taxon>
        <taxon>Neopterygii</taxon>
        <taxon>Teleostei</taxon>
        <taxon>Ostariophysi</taxon>
        <taxon>Siluriformes</taxon>
        <taxon>Clariidae</taxon>
        <taxon>Clarias</taxon>
    </lineage>
</organism>
<feature type="non-terminal residue" evidence="3">
    <location>
        <position position="1"/>
    </location>
</feature>
<accession>A0A8J4UMK4</accession>
<dbReference type="PRINTS" id="PR01423">
    <property type="entry name" value="TGFBETA"/>
</dbReference>